<gene>
    <name evidence="2" type="ORF">MHBO_003470</name>
</gene>
<organism evidence="2 3">
    <name type="scientific">Bonamia ostreae</name>
    <dbReference type="NCBI Taxonomy" id="126728"/>
    <lineage>
        <taxon>Eukaryota</taxon>
        <taxon>Sar</taxon>
        <taxon>Rhizaria</taxon>
        <taxon>Endomyxa</taxon>
        <taxon>Ascetosporea</taxon>
        <taxon>Haplosporida</taxon>
        <taxon>Bonamia</taxon>
    </lineage>
</organism>
<proteinExistence type="predicted"/>
<sequence>MKQQFQNMFGNPFPRQSNFALADIHERRKFGESKNIKNHVNVRKIAFIKKRQNYLSFSTSKIRAQIKRSLQIFLLKEHYRNKRRNAIFLKNKNKQRKKNVLSFETKELRRNLLKNKIQRELIARNKRVRAENKVLLKRNFVGEKERKIGKIDKTCRTKRKKTILKKKVTNLIPFFCNTDKEISKQKFSFRKLKVERTETIIKKEEKTEKVIKKEKSTCANNMQNRTKKITEFPPFFCNTEKEALEWRASFRRQREERDTIIKKEETSCSEEHAGSNSTKRDLPETKHDSIIKEEREANSEETVANIGNRQLSNLQMLSNTELEKIDIDALTKWIGRMSISKKTKIAESDRFD</sequence>
<dbReference type="Proteomes" id="UP001439008">
    <property type="component" value="Unassembled WGS sequence"/>
</dbReference>
<evidence type="ECO:0000256" key="1">
    <source>
        <dbReference type="SAM" id="MobiDB-lite"/>
    </source>
</evidence>
<keyword evidence="3" id="KW-1185">Reference proteome</keyword>
<reference evidence="2 3" key="1">
    <citation type="journal article" date="2024" name="BMC Biol.">
        <title>Comparative genomics of Ascetosporea gives new insight into the evolutionary basis for animal parasitism in Rhizaria.</title>
        <authorList>
            <person name="Hiltunen Thoren M."/>
            <person name="Onut-Brannstrom I."/>
            <person name="Alfjorden A."/>
            <person name="Peckova H."/>
            <person name="Swords F."/>
            <person name="Hooper C."/>
            <person name="Holzer A.S."/>
            <person name="Bass D."/>
            <person name="Burki F."/>
        </authorList>
    </citation>
    <scope>NUCLEOTIDE SEQUENCE [LARGE SCALE GENOMIC DNA]</scope>
    <source>
        <strain evidence="2">20-A016</strain>
    </source>
</reference>
<comment type="caution">
    <text evidence="2">The sequence shown here is derived from an EMBL/GenBank/DDBJ whole genome shotgun (WGS) entry which is preliminary data.</text>
</comment>
<name>A0ABV2AR43_9EUKA</name>
<evidence type="ECO:0000313" key="2">
    <source>
        <dbReference type="EMBL" id="MES1921944.1"/>
    </source>
</evidence>
<dbReference type="EMBL" id="JBDODL010001975">
    <property type="protein sequence ID" value="MES1921944.1"/>
    <property type="molecule type" value="Genomic_DNA"/>
</dbReference>
<protein>
    <submittedName>
        <fullName evidence="2">Uncharacterized protein</fullName>
    </submittedName>
</protein>
<accession>A0ABV2AR43</accession>
<evidence type="ECO:0000313" key="3">
    <source>
        <dbReference type="Proteomes" id="UP001439008"/>
    </source>
</evidence>
<feature type="region of interest" description="Disordered" evidence="1">
    <location>
        <begin position="255"/>
        <end position="286"/>
    </location>
</feature>